<feature type="domain" description="PPM-type phosphatase" evidence="3">
    <location>
        <begin position="145"/>
        <end position="368"/>
    </location>
</feature>
<dbReference type="SUPFAM" id="SSF81606">
    <property type="entry name" value="PP2C-like"/>
    <property type="match status" value="1"/>
</dbReference>
<protein>
    <submittedName>
        <fullName evidence="4">PP2C family protein-serine/threonine phosphatase</fullName>
        <ecNumber evidence="4">3.1.3.16</ecNumber>
    </submittedName>
</protein>
<keyword evidence="2" id="KW-1133">Transmembrane helix</keyword>
<keyword evidence="1 4" id="KW-0378">Hydrolase</keyword>
<keyword evidence="2" id="KW-0812">Transmembrane</keyword>
<organism evidence="4 5">
    <name type="scientific">Streptomyces flavidovirens</name>
    <dbReference type="NCBI Taxonomy" id="67298"/>
    <lineage>
        <taxon>Bacteria</taxon>
        <taxon>Bacillati</taxon>
        <taxon>Actinomycetota</taxon>
        <taxon>Actinomycetes</taxon>
        <taxon>Kitasatosporales</taxon>
        <taxon>Streptomycetaceae</taxon>
        <taxon>Streptomyces</taxon>
    </lineage>
</organism>
<evidence type="ECO:0000259" key="3">
    <source>
        <dbReference type="SMART" id="SM00331"/>
    </source>
</evidence>
<keyword evidence="5" id="KW-1185">Reference proteome</keyword>
<dbReference type="Gene3D" id="3.60.40.10">
    <property type="entry name" value="PPM-type phosphatase domain"/>
    <property type="match status" value="1"/>
</dbReference>
<feature type="transmembrane region" description="Helical" evidence="2">
    <location>
        <begin position="96"/>
        <end position="114"/>
    </location>
</feature>
<feature type="transmembrane region" description="Helical" evidence="2">
    <location>
        <begin position="24"/>
        <end position="42"/>
    </location>
</feature>
<proteinExistence type="predicted"/>
<feature type="transmembrane region" description="Helical" evidence="2">
    <location>
        <begin position="62"/>
        <end position="84"/>
    </location>
</feature>
<keyword evidence="2" id="KW-0472">Membrane</keyword>
<dbReference type="EC" id="3.1.3.16" evidence="4"/>
<dbReference type="InterPro" id="IPR036457">
    <property type="entry name" value="PPM-type-like_dom_sf"/>
</dbReference>
<dbReference type="SMART" id="SM00331">
    <property type="entry name" value="PP2C_SIG"/>
    <property type="match status" value="1"/>
</dbReference>
<evidence type="ECO:0000256" key="1">
    <source>
        <dbReference type="ARBA" id="ARBA00022801"/>
    </source>
</evidence>
<dbReference type="GO" id="GO:0004722">
    <property type="term" value="F:protein serine/threonine phosphatase activity"/>
    <property type="evidence" value="ECO:0007669"/>
    <property type="project" value="UniProtKB-EC"/>
</dbReference>
<gene>
    <name evidence="4" type="ORF">ACFYWW_02185</name>
</gene>
<comment type="caution">
    <text evidence="4">The sequence shown here is derived from an EMBL/GenBank/DDBJ whole genome shotgun (WGS) entry which is preliminary data.</text>
</comment>
<dbReference type="Proteomes" id="UP001601976">
    <property type="component" value="Unassembled WGS sequence"/>
</dbReference>
<dbReference type="InterPro" id="IPR052016">
    <property type="entry name" value="Bact_Sigma-Reg"/>
</dbReference>
<sequence>MSSARARGAEEAPGWLRGTPQPRWLRALPAVILAALTFAQVVTPQTLELGYFVVAATPVAALAYGPLSVGVLGCLTLLTLSLPYGRRIWDVETPDLLAVVVVVVLSVVIAWVRTRREQQLVTVRTVAEAAQLAVLPPLPATVGQVRCAGLYRSAQRGLLVGGDLYDVREGPHGVRALVADVQGHGLEAVATVAALLGAFREAVLDEEDLARVAARLDRRLVVDSLADEHAELFATAVVLEFPAGEAVVRVVSCGHPPPLLLRGGSAHEIDVDPAPPLGLGLAGAVPVAVASVPLEHGDRILAHTDGVTEARDAAGTFYPLVRRLPALAASVPVEDLMALNEAVREDLVRFAGKAENVHDDVALLALGPGEVSDRELAAASRP</sequence>
<name>A0ABW6R7R1_9ACTN</name>
<dbReference type="Pfam" id="PF07228">
    <property type="entry name" value="SpoIIE"/>
    <property type="match status" value="1"/>
</dbReference>
<dbReference type="RefSeq" id="WP_387893367.1">
    <property type="nucleotide sequence ID" value="NZ_JBIAPK010000001.1"/>
</dbReference>
<evidence type="ECO:0000313" key="4">
    <source>
        <dbReference type="EMBL" id="MFF3337535.1"/>
    </source>
</evidence>
<dbReference type="PANTHER" id="PTHR43156:SF2">
    <property type="entry name" value="STAGE II SPORULATION PROTEIN E"/>
    <property type="match status" value="1"/>
</dbReference>
<dbReference type="EMBL" id="JBIAPK010000001">
    <property type="protein sequence ID" value="MFF3337535.1"/>
    <property type="molecule type" value="Genomic_DNA"/>
</dbReference>
<evidence type="ECO:0000313" key="5">
    <source>
        <dbReference type="Proteomes" id="UP001601976"/>
    </source>
</evidence>
<dbReference type="InterPro" id="IPR001932">
    <property type="entry name" value="PPM-type_phosphatase-like_dom"/>
</dbReference>
<accession>A0ABW6R7R1</accession>
<evidence type="ECO:0000256" key="2">
    <source>
        <dbReference type="SAM" id="Phobius"/>
    </source>
</evidence>
<dbReference type="PANTHER" id="PTHR43156">
    <property type="entry name" value="STAGE II SPORULATION PROTEIN E-RELATED"/>
    <property type="match status" value="1"/>
</dbReference>
<reference evidence="4 5" key="1">
    <citation type="submission" date="2024-10" db="EMBL/GenBank/DDBJ databases">
        <title>The Natural Products Discovery Center: Release of the First 8490 Sequenced Strains for Exploring Actinobacteria Biosynthetic Diversity.</title>
        <authorList>
            <person name="Kalkreuter E."/>
            <person name="Kautsar S.A."/>
            <person name="Yang D."/>
            <person name="Bader C.D."/>
            <person name="Teijaro C.N."/>
            <person name="Fluegel L."/>
            <person name="Davis C.M."/>
            <person name="Simpson J.R."/>
            <person name="Lauterbach L."/>
            <person name="Steele A.D."/>
            <person name="Gui C."/>
            <person name="Meng S."/>
            <person name="Li G."/>
            <person name="Viehrig K."/>
            <person name="Ye F."/>
            <person name="Su P."/>
            <person name="Kiefer A.F."/>
            <person name="Nichols A."/>
            <person name="Cepeda A.J."/>
            <person name="Yan W."/>
            <person name="Fan B."/>
            <person name="Jiang Y."/>
            <person name="Adhikari A."/>
            <person name="Zheng C.-J."/>
            <person name="Schuster L."/>
            <person name="Cowan T.M."/>
            <person name="Smanski M.J."/>
            <person name="Chevrette M.G."/>
            <person name="De Carvalho L.P.S."/>
            <person name="Shen B."/>
        </authorList>
    </citation>
    <scope>NUCLEOTIDE SEQUENCE [LARGE SCALE GENOMIC DNA]</scope>
    <source>
        <strain evidence="4 5">NPDC003029</strain>
    </source>
</reference>